<dbReference type="AlphaFoldDB" id="A0A388LRE5"/>
<feature type="compositionally biased region" description="Low complexity" evidence="1">
    <location>
        <begin position="118"/>
        <end position="140"/>
    </location>
</feature>
<dbReference type="Gramene" id="GBG84841">
    <property type="protein sequence ID" value="GBG84841"/>
    <property type="gene ID" value="CBR_g39216"/>
</dbReference>
<feature type="region of interest" description="Disordered" evidence="1">
    <location>
        <begin position="117"/>
        <end position="140"/>
    </location>
</feature>
<accession>A0A388LRE5</accession>
<name>A0A388LRE5_CHABU</name>
<proteinExistence type="predicted"/>
<keyword evidence="3" id="KW-1185">Reference proteome</keyword>
<dbReference type="EMBL" id="BFEA01000493">
    <property type="protein sequence ID" value="GBG84841.1"/>
    <property type="molecule type" value="Genomic_DNA"/>
</dbReference>
<comment type="caution">
    <text evidence="2">The sequence shown here is derived from an EMBL/GenBank/DDBJ whole genome shotgun (WGS) entry which is preliminary data.</text>
</comment>
<gene>
    <name evidence="2" type="ORF">CBR_g39216</name>
</gene>
<evidence type="ECO:0000256" key="1">
    <source>
        <dbReference type="SAM" id="MobiDB-lite"/>
    </source>
</evidence>
<organism evidence="2 3">
    <name type="scientific">Chara braunii</name>
    <name type="common">Braun's stonewort</name>
    <dbReference type="NCBI Taxonomy" id="69332"/>
    <lineage>
        <taxon>Eukaryota</taxon>
        <taxon>Viridiplantae</taxon>
        <taxon>Streptophyta</taxon>
        <taxon>Charophyceae</taxon>
        <taxon>Charales</taxon>
        <taxon>Characeae</taxon>
        <taxon>Chara</taxon>
    </lineage>
</organism>
<evidence type="ECO:0000313" key="2">
    <source>
        <dbReference type="EMBL" id="GBG84841.1"/>
    </source>
</evidence>
<evidence type="ECO:0000313" key="3">
    <source>
        <dbReference type="Proteomes" id="UP000265515"/>
    </source>
</evidence>
<reference evidence="2 3" key="1">
    <citation type="journal article" date="2018" name="Cell">
        <title>The Chara Genome: Secondary Complexity and Implications for Plant Terrestrialization.</title>
        <authorList>
            <person name="Nishiyama T."/>
            <person name="Sakayama H."/>
            <person name="Vries J.D."/>
            <person name="Buschmann H."/>
            <person name="Saint-Marcoux D."/>
            <person name="Ullrich K.K."/>
            <person name="Haas F.B."/>
            <person name="Vanderstraeten L."/>
            <person name="Becker D."/>
            <person name="Lang D."/>
            <person name="Vosolsobe S."/>
            <person name="Rombauts S."/>
            <person name="Wilhelmsson P.K.I."/>
            <person name="Janitza P."/>
            <person name="Kern R."/>
            <person name="Heyl A."/>
            <person name="Rumpler F."/>
            <person name="Villalobos L.I.A.C."/>
            <person name="Clay J.M."/>
            <person name="Skokan R."/>
            <person name="Toyoda A."/>
            <person name="Suzuki Y."/>
            <person name="Kagoshima H."/>
            <person name="Schijlen E."/>
            <person name="Tajeshwar N."/>
            <person name="Catarino B."/>
            <person name="Hetherington A.J."/>
            <person name="Saltykova A."/>
            <person name="Bonnot C."/>
            <person name="Breuninger H."/>
            <person name="Symeonidi A."/>
            <person name="Radhakrishnan G.V."/>
            <person name="Van Nieuwerburgh F."/>
            <person name="Deforce D."/>
            <person name="Chang C."/>
            <person name="Karol K.G."/>
            <person name="Hedrich R."/>
            <person name="Ulvskov P."/>
            <person name="Glockner G."/>
            <person name="Delwiche C.F."/>
            <person name="Petrasek J."/>
            <person name="Van de Peer Y."/>
            <person name="Friml J."/>
            <person name="Beilby M."/>
            <person name="Dolan L."/>
            <person name="Kohara Y."/>
            <person name="Sugano S."/>
            <person name="Fujiyama A."/>
            <person name="Delaux P.-M."/>
            <person name="Quint M."/>
            <person name="TheiBen G."/>
            <person name="Hagemann M."/>
            <person name="Harholt J."/>
            <person name="Dunand C."/>
            <person name="Zachgo S."/>
            <person name="Langdale J."/>
            <person name="Maumus F."/>
            <person name="Straeten D.V.D."/>
            <person name="Gould S.B."/>
            <person name="Rensing S.A."/>
        </authorList>
    </citation>
    <scope>NUCLEOTIDE SEQUENCE [LARGE SCALE GENOMIC DNA]</scope>
    <source>
        <strain evidence="2 3">S276</strain>
    </source>
</reference>
<dbReference type="Proteomes" id="UP000265515">
    <property type="component" value="Unassembled WGS sequence"/>
</dbReference>
<sequence length="357" mass="39106">METSLHGGLWGTPLDLQVEEEVSALSIVIIYKQELEEIYAALCQAHGDLPYDVLLEGEETCDGWEEELYEQISFRQRDAIDRARAIAIFYDYIEMLQQVKDMFAGLLARRHMSGPPHTETWTASTAATPSTTSSTTSISSTTAITALSSTTTTSTVVNTVILPIMTSMTITSLSIAAPPSSCVQQWELLEQAHDAWGLEEGPPSCVGLADRLRSNALMWRGCKGFEEGRGPCGEIDERFHDVDDDDTVDGLCDCSSTDDDAATKDDGLADKNNNNNHIACNNKTCSNNKHGDGIHWEVNVIRLFLSPLFSLPIPFSLLHVVGNDRGQGREGWVIGMCGEQEEGAGMRGEGWWREGVG</sequence>
<protein>
    <submittedName>
        <fullName evidence="2">Uncharacterized protein</fullName>
    </submittedName>
</protein>